<organism evidence="3 4">
    <name type="scientific">Dactylosporangium darangshiense</name>
    <dbReference type="NCBI Taxonomy" id="579108"/>
    <lineage>
        <taxon>Bacteria</taxon>
        <taxon>Bacillati</taxon>
        <taxon>Actinomycetota</taxon>
        <taxon>Actinomycetes</taxon>
        <taxon>Micromonosporales</taxon>
        <taxon>Micromonosporaceae</taxon>
        <taxon>Dactylosporangium</taxon>
    </lineage>
</organism>
<dbReference type="RefSeq" id="WP_345133495.1">
    <property type="nucleotide sequence ID" value="NZ_BAABAT010000024.1"/>
</dbReference>
<reference evidence="4" key="1">
    <citation type="journal article" date="2019" name="Int. J. Syst. Evol. Microbiol.">
        <title>The Global Catalogue of Microorganisms (GCM) 10K type strain sequencing project: providing services to taxonomists for standard genome sequencing and annotation.</title>
        <authorList>
            <consortium name="The Broad Institute Genomics Platform"/>
            <consortium name="The Broad Institute Genome Sequencing Center for Infectious Disease"/>
            <person name="Wu L."/>
            <person name="Ma J."/>
        </authorList>
    </citation>
    <scope>NUCLEOTIDE SEQUENCE [LARGE SCALE GENOMIC DNA]</scope>
    <source>
        <strain evidence="4">JCM 17441</strain>
    </source>
</reference>
<evidence type="ECO:0000256" key="1">
    <source>
        <dbReference type="SAM" id="MobiDB-lite"/>
    </source>
</evidence>
<accession>A0ABP8DIB1</accession>
<dbReference type="SUPFAM" id="SSF52402">
    <property type="entry name" value="Adenine nucleotide alpha hydrolases-like"/>
    <property type="match status" value="1"/>
</dbReference>
<gene>
    <name evidence="3" type="ORF">GCM10022255_069640</name>
</gene>
<evidence type="ECO:0000259" key="2">
    <source>
        <dbReference type="Pfam" id="PF01507"/>
    </source>
</evidence>
<dbReference type="EMBL" id="BAABAT010000024">
    <property type="protein sequence ID" value="GAA4256510.1"/>
    <property type="molecule type" value="Genomic_DNA"/>
</dbReference>
<comment type="caution">
    <text evidence="3">The sequence shown here is derived from an EMBL/GenBank/DDBJ whole genome shotgun (WGS) entry which is preliminary data.</text>
</comment>
<sequence>MPTRTAAPGRPENDTSGRRKRRTVLPPEELIHPDLDRFGVIIVNSSGGKDSLATLDVVTAAARGASVLDRVVVLHCDLGAVEWPGAAQLAAAQAAHYGVRFEVRRHPVGLLDLIRRRGRWPAPHARYCTSTTKRQPARAFMTELVASHQGDNGGRLNSPLWILNCLGTRAEESTARARRPAFVFDAAASNHTRRKVWTWLPVHDWTEAQVWDRIRHSGAPAHPAYQLGMRRLSCSLCPLAARADLVRACQLRPDLAAAYLDVETETGQPFRPGLALRDVYAEAAATSGPDDPINTGIPVERTLAYAGRW</sequence>
<evidence type="ECO:0000313" key="4">
    <source>
        <dbReference type="Proteomes" id="UP001500620"/>
    </source>
</evidence>
<feature type="region of interest" description="Disordered" evidence="1">
    <location>
        <begin position="1"/>
        <end position="24"/>
    </location>
</feature>
<dbReference type="InterPro" id="IPR002500">
    <property type="entry name" value="PAPS_reduct_dom"/>
</dbReference>
<dbReference type="Pfam" id="PF01507">
    <property type="entry name" value="PAPS_reduct"/>
    <property type="match status" value="1"/>
</dbReference>
<name>A0ABP8DIB1_9ACTN</name>
<proteinExistence type="predicted"/>
<dbReference type="Gene3D" id="3.40.50.620">
    <property type="entry name" value="HUPs"/>
    <property type="match status" value="1"/>
</dbReference>
<protein>
    <recommendedName>
        <fullName evidence="2">Phosphoadenosine phosphosulphate reductase domain-containing protein</fullName>
    </recommendedName>
</protein>
<evidence type="ECO:0000313" key="3">
    <source>
        <dbReference type="EMBL" id="GAA4256510.1"/>
    </source>
</evidence>
<dbReference type="Proteomes" id="UP001500620">
    <property type="component" value="Unassembled WGS sequence"/>
</dbReference>
<dbReference type="PANTHER" id="PTHR43196">
    <property type="entry name" value="SULFATE ADENYLYLTRANSFERASE SUBUNIT 2"/>
    <property type="match status" value="1"/>
</dbReference>
<dbReference type="InterPro" id="IPR050128">
    <property type="entry name" value="Sulfate_adenylyltrnsfr_sub2"/>
</dbReference>
<dbReference type="InterPro" id="IPR014729">
    <property type="entry name" value="Rossmann-like_a/b/a_fold"/>
</dbReference>
<feature type="domain" description="Phosphoadenosine phosphosulphate reductase" evidence="2">
    <location>
        <begin position="41"/>
        <end position="238"/>
    </location>
</feature>
<dbReference type="PANTHER" id="PTHR43196:SF2">
    <property type="entry name" value="PHOSPHOADENOSINE PHOSPHOSULFATE REDUCTASE"/>
    <property type="match status" value="1"/>
</dbReference>
<keyword evidence="4" id="KW-1185">Reference proteome</keyword>